<feature type="region of interest" description="Disordered" evidence="1">
    <location>
        <begin position="382"/>
        <end position="406"/>
    </location>
</feature>
<dbReference type="Gene3D" id="2.40.70.10">
    <property type="entry name" value="Acid Proteases"/>
    <property type="match status" value="1"/>
</dbReference>
<evidence type="ECO:0008006" key="5">
    <source>
        <dbReference type="Google" id="ProtNLM"/>
    </source>
</evidence>
<keyword evidence="2" id="KW-0812">Transmembrane</keyword>
<accession>A0ABQ7LYZ8</accession>
<name>A0ABQ7LYZ8_BRACM</name>
<keyword evidence="4" id="KW-1185">Reference proteome</keyword>
<evidence type="ECO:0000256" key="1">
    <source>
        <dbReference type="SAM" id="MobiDB-lite"/>
    </source>
</evidence>
<feature type="transmembrane region" description="Helical" evidence="2">
    <location>
        <begin position="94"/>
        <end position="112"/>
    </location>
</feature>
<dbReference type="Proteomes" id="UP000823674">
    <property type="component" value="Chromosome A06"/>
</dbReference>
<dbReference type="EMBL" id="JADBGQ010000006">
    <property type="protein sequence ID" value="KAG5391793.1"/>
    <property type="molecule type" value="Genomic_DNA"/>
</dbReference>
<feature type="compositionally biased region" description="Polar residues" evidence="1">
    <location>
        <begin position="279"/>
        <end position="288"/>
    </location>
</feature>
<organism evidence="3 4">
    <name type="scientific">Brassica rapa subsp. trilocularis</name>
    <dbReference type="NCBI Taxonomy" id="1813537"/>
    <lineage>
        <taxon>Eukaryota</taxon>
        <taxon>Viridiplantae</taxon>
        <taxon>Streptophyta</taxon>
        <taxon>Embryophyta</taxon>
        <taxon>Tracheophyta</taxon>
        <taxon>Spermatophyta</taxon>
        <taxon>Magnoliopsida</taxon>
        <taxon>eudicotyledons</taxon>
        <taxon>Gunneridae</taxon>
        <taxon>Pentapetalae</taxon>
        <taxon>rosids</taxon>
        <taxon>malvids</taxon>
        <taxon>Brassicales</taxon>
        <taxon>Brassicaceae</taxon>
        <taxon>Brassiceae</taxon>
        <taxon>Brassica</taxon>
    </lineage>
</organism>
<feature type="compositionally biased region" description="Polar residues" evidence="1">
    <location>
        <begin position="208"/>
        <end position="217"/>
    </location>
</feature>
<sequence>MVFYISCIYAFKLVFKSLSSLPSPFGVITGLELHLMGDGSAGTKEAENNAIWWFSRRTVLMTVPSECSSGRDFLGNYNHYGICPNYPYFLSQPPVALIYHIFCFSLSFYAVFGRRNQTLELETCDLILCKGRRLHLSHHREEPPEPLFYFIYTCFIQSLSDLILMFVIASQSKRQFRCMTSRHTRRNAQGELATFTNQELARLERPNRQQPRQTDTTMGDHANQDDLAAAMALMQQQMQQMQQTIQAQQDAAEQAALAQQEQQAQTNQNKRQSQSNQQVVPANGNSQPDELKGLGMMMQQLLQGQQVQAKALNQVTTEIDTRMGNMFTELNNKYDNLAIHIRKIDVQLAQTVESVKRQQEILPGKTDKNPRTEHCNAIEQPFAETAPGTEERAEQSASSGVTAPSEPAETLLSRVYVPKVPYPIPPRQLMDPISEEQLIGFNKMVRRLPKELAFEDALQIRPLLQFFKHCRETQEEIKVLYIKALSTPALKVLPKVDDPGKFVFPCSIAGTTFKDALCDSGSCVNLVSKAIVDNLGIADVEHSQLTLTFANSSRALKVVPEKEHGDKGLELHLMGDGSAGTKEAENNAIWWFSRRTVLMTVPSECSSGRDFLGNYNHYGICPNYPYFLSQPPVALIYHIFCFSLSFYAVFGRRNQTLELETCDLILCKGRRLHLSHHREEPPEPLFYFIYTCLHQVNHLVPDSRSDLILMFVIASQSKRQFRY</sequence>
<dbReference type="InterPro" id="IPR021109">
    <property type="entry name" value="Peptidase_aspartic_dom_sf"/>
</dbReference>
<feature type="region of interest" description="Disordered" evidence="1">
    <location>
        <begin position="258"/>
        <end position="291"/>
    </location>
</feature>
<protein>
    <recommendedName>
        <fullName evidence="5">Aspartic peptidase DDI1-type domain-containing protein</fullName>
    </recommendedName>
</protein>
<feature type="region of interest" description="Disordered" evidence="1">
    <location>
        <begin position="189"/>
        <end position="221"/>
    </location>
</feature>
<comment type="caution">
    <text evidence="3">The sequence shown here is derived from an EMBL/GenBank/DDBJ whole genome shotgun (WGS) entry which is preliminary data.</text>
</comment>
<proteinExistence type="predicted"/>
<reference evidence="3 4" key="1">
    <citation type="submission" date="2021-03" db="EMBL/GenBank/DDBJ databases">
        <authorList>
            <person name="King G.J."/>
            <person name="Bancroft I."/>
            <person name="Baten A."/>
            <person name="Bloomfield J."/>
            <person name="Borpatragohain P."/>
            <person name="He Z."/>
            <person name="Irish N."/>
            <person name="Irwin J."/>
            <person name="Liu K."/>
            <person name="Mauleon R.P."/>
            <person name="Moore J."/>
            <person name="Morris R."/>
            <person name="Ostergaard L."/>
            <person name="Wang B."/>
            <person name="Wells R."/>
        </authorList>
    </citation>
    <scope>NUCLEOTIDE SEQUENCE [LARGE SCALE GENOMIC DNA]</scope>
    <source>
        <strain evidence="3">R-o-18</strain>
        <tissue evidence="3">Leaf</tissue>
    </source>
</reference>
<evidence type="ECO:0000313" key="4">
    <source>
        <dbReference type="Proteomes" id="UP000823674"/>
    </source>
</evidence>
<gene>
    <name evidence="3" type="primary">A06g500680.1_BraROA</name>
    <name evidence="3" type="ORF">IGI04_021756</name>
</gene>
<feature type="transmembrane region" description="Helical" evidence="2">
    <location>
        <begin position="632"/>
        <end position="650"/>
    </location>
</feature>
<keyword evidence="2" id="KW-1133">Transmembrane helix</keyword>
<keyword evidence="2" id="KW-0472">Membrane</keyword>
<evidence type="ECO:0000256" key="2">
    <source>
        <dbReference type="SAM" id="Phobius"/>
    </source>
</evidence>
<feature type="compositionally biased region" description="Low complexity" evidence="1">
    <location>
        <begin position="258"/>
        <end position="278"/>
    </location>
</feature>
<evidence type="ECO:0000313" key="3">
    <source>
        <dbReference type="EMBL" id="KAG5391793.1"/>
    </source>
</evidence>
<feature type="transmembrane region" description="Helical" evidence="2">
    <location>
        <begin position="147"/>
        <end position="169"/>
    </location>
</feature>